<dbReference type="SMART" id="SM01264">
    <property type="entry name" value="M16C_associated"/>
    <property type="match status" value="1"/>
</dbReference>
<evidence type="ECO:0000256" key="11">
    <source>
        <dbReference type="ARBA" id="ARBA00022946"/>
    </source>
</evidence>
<keyword evidence="8" id="KW-0479">Metal-binding</keyword>
<dbReference type="InterPro" id="IPR013578">
    <property type="entry name" value="Peptidase_M16C_assoc"/>
</dbReference>
<dbReference type="InterPro" id="IPR007863">
    <property type="entry name" value="Peptidase_M16_C"/>
</dbReference>
<dbReference type="PANTHER" id="PTHR43016">
    <property type="entry name" value="PRESEQUENCE PROTEASE"/>
    <property type="match status" value="1"/>
</dbReference>
<comment type="subcellular location">
    <subcellularLocation>
        <location evidence="3">Mitochondrion intermembrane space</location>
    </subcellularLocation>
    <subcellularLocation>
        <location evidence="2">Mitochondrion matrix</location>
    </subcellularLocation>
</comment>
<reference evidence="18" key="1">
    <citation type="journal article" date="2018" name="Nat. Microbiol.">
        <title>Leveraging single-cell genomics to expand the fungal tree of life.</title>
        <authorList>
            <person name="Ahrendt S.R."/>
            <person name="Quandt C.A."/>
            <person name="Ciobanu D."/>
            <person name="Clum A."/>
            <person name="Salamov A."/>
            <person name="Andreopoulos B."/>
            <person name="Cheng J.F."/>
            <person name="Woyke T."/>
            <person name="Pelin A."/>
            <person name="Henrissat B."/>
            <person name="Reynolds N.K."/>
            <person name="Benny G.L."/>
            <person name="Smith M.E."/>
            <person name="James T.Y."/>
            <person name="Grigoriev I.V."/>
        </authorList>
    </citation>
    <scope>NUCLEOTIDE SEQUENCE [LARGE SCALE GENOMIC DNA]</scope>
    <source>
        <strain evidence="18">CSF55</strain>
    </source>
</reference>
<evidence type="ECO:0000256" key="2">
    <source>
        <dbReference type="ARBA" id="ARBA00004305"/>
    </source>
</evidence>
<proteinExistence type="inferred from homology"/>
<dbReference type="Pfam" id="PF05193">
    <property type="entry name" value="Peptidase_M16_C"/>
    <property type="match status" value="1"/>
</dbReference>
<dbReference type="Pfam" id="PF22516">
    <property type="entry name" value="PreP_C"/>
    <property type="match status" value="1"/>
</dbReference>
<dbReference type="FunFam" id="3.30.830.10:FF:000011">
    <property type="entry name" value="Presequence protease, mitochondrial"/>
    <property type="match status" value="1"/>
</dbReference>
<gene>
    <name evidence="17" type="ORF">ROZALSC1DRAFT_29228</name>
</gene>
<evidence type="ECO:0000256" key="3">
    <source>
        <dbReference type="ARBA" id="ARBA00004569"/>
    </source>
</evidence>
<keyword evidence="13" id="KW-0496">Mitochondrion</keyword>
<dbReference type="GO" id="GO:0004222">
    <property type="term" value="F:metalloendopeptidase activity"/>
    <property type="evidence" value="ECO:0007669"/>
    <property type="project" value="TreeGrafter"/>
</dbReference>
<evidence type="ECO:0000256" key="10">
    <source>
        <dbReference type="ARBA" id="ARBA00022833"/>
    </source>
</evidence>
<evidence type="ECO:0000256" key="9">
    <source>
        <dbReference type="ARBA" id="ARBA00022801"/>
    </source>
</evidence>
<keyword evidence="12" id="KW-0482">Metalloprotease</keyword>
<evidence type="ECO:0000259" key="16">
    <source>
        <dbReference type="SMART" id="SM01264"/>
    </source>
</evidence>
<dbReference type="InterPro" id="IPR011765">
    <property type="entry name" value="Pept_M16_N"/>
</dbReference>
<dbReference type="PANTHER" id="PTHR43016:SF13">
    <property type="entry name" value="PRESEQUENCE PROTEASE, MITOCHONDRIAL"/>
    <property type="match status" value="1"/>
</dbReference>
<evidence type="ECO:0000256" key="14">
    <source>
        <dbReference type="ARBA" id="ARBA00034552"/>
    </source>
</evidence>
<accession>A0A4P9YJ85</accession>
<comment type="cofactor">
    <cofactor evidence="1">
        <name>Zn(2+)</name>
        <dbReference type="ChEBI" id="CHEBI:29105"/>
    </cofactor>
</comment>
<keyword evidence="9" id="KW-0378">Hydrolase</keyword>
<name>A0A4P9YJ85_ROZAC</name>
<dbReference type="GO" id="GO:0005758">
    <property type="term" value="C:mitochondrial intermembrane space"/>
    <property type="evidence" value="ECO:0007669"/>
    <property type="project" value="UniProtKB-SubCell"/>
</dbReference>
<dbReference type="EMBL" id="ML005287">
    <property type="protein sequence ID" value="RKP19142.1"/>
    <property type="molecule type" value="Genomic_DNA"/>
</dbReference>
<evidence type="ECO:0000256" key="7">
    <source>
        <dbReference type="ARBA" id="ARBA00022670"/>
    </source>
</evidence>
<dbReference type="GO" id="GO:0016485">
    <property type="term" value="P:protein processing"/>
    <property type="evidence" value="ECO:0007669"/>
    <property type="project" value="TreeGrafter"/>
</dbReference>
<dbReference type="AlphaFoldDB" id="A0A4P9YJ85"/>
<dbReference type="FunFam" id="3.30.830.10:FF:000009">
    <property type="entry name" value="Presequence protease, mitochondrial"/>
    <property type="match status" value="1"/>
</dbReference>
<evidence type="ECO:0000313" key="18">
    <source>
        <dbReference type="Proteomes" id="UP000281549"/>
    </source>
</evidence>
<dbReference type="InterPro" id="IPR055130">
    <property type="entry name" value="PreP_C"/>
</dbReference>
<keyword evidence="11" id="KW-0809">Transit peptide</keyword>
<dbReference type="InterPro" id="IPR011249">
    <property type="entry name" value="Metalloenz_LuxS/M16"/>
</dbReference>
<evidence type="ECO:0000256" key="5">
    <source>
        <dbReference type="ARBA" id="ARBA00011853"/>
    </source>
</evidence>
<evidence type="ECO:0000256" key="13">
    <source>
        <dbReference type="ARBA" id="ARBA00023128"/>
    </source>
</evidence>
<dbReference type="GO" id="GO:0046872">
    <property type="term" value="F:metal ion binding"/>
    <property type="evidence" value="ECO:0007669"/>
    <property type="project" value="UniProtKB-KW"/>
</dbReference>
<dbReference type="Proteomes" id="UP000281549">
    <property type="component" value="Unassembled WGS sequence"/>
</dbReference>
<comment type="similarity">
    <text evidence="4">Belongs to the peptidase M16 family. PreP subfamily.</text>
</comment>
<evidence type="ECO:0000256" key="6">
    <source>
        <dbReference type="ARBA" id="ARBA00020167"/>
    </source>
</evidence>
<dbReference type="Pfam" id="PF00675">
    <property type="entry name" value="Peptidase_M16"/>
    <property type="match status" value="1"/>
</dbReference>
<dbReference type="Pfam" id="PF08367">
    <property type="entry name" value="M16C_assoc"/>
    <property type="match status" value="1"/>
</dbReference>
<dbReference type="GO" id="GO:0005759">
    <property type="term" value="C:mitochondrial matrix"/>
    <property type="evidence" value="ECO:0007669"/>
    <property type="project" value="UniProtKB-SubCell"/>
</dbReference>
<keyword evidence="7" id="KW-0645">Protease</keyword>
<protein>
    <recommendedName>
        <fullName evidence="6">Presequence protease, mitochondrial</fullName>
    </recommendedName>
    <alternativeName>
        <fullName evidence="14">Pitrilysin metalloproteinase</fullName>
    </alternativeName>
</protein>
<evidence type="ECO:0000256" key="15">
    <source>
        <dbReference type="ARBA" id="ARBA00045897"/>
    </source>
</evidence>
<evidence type="ECO:0000256" key="1">
    <source>
        <dbReference type="ARBA" id="ARBA00001947"/>
    </source>
</evidence>
<comment type="function">
    <text evidence="15">Degrades mitochondrial transit peptides after their cleavage in the intermembrane space or in the matrix, and presequence peptides; clearance of these peptides is required to keep the presequence processing machinery running. Preferentially cleaves the N-terminal side of paired basic amino acid residues. Also degrades other unstructured peptides. May function as an ATP-dependent peptidase as opposed to a metalloendopeptidase.</text>
</comment>
<feature type="domain" description="Peptidase M16C associated" evidence="16">
    <location>
        <begin position="486"/>
        <end position="730"/>
    </location>
</feature>
<dbReference type="FunFam" id="3.30.830.10:FF:000013">
    <property type="entry name" value="Mitochondrial presequence protease"/>
    <property type="match status" value="1"/>
</dbReference>
<evidence type="ECO:0000256" key="8">
    <source>
        <dbReference type="ARBA" id="ARBA00022723"/>
    </source>
</evidence>
<dbReference type="SUPFAM" id="SSF63411">
    <property type="entry name" value="LuxS/MPP-like metallohydrolase"/>
    <property type="match status" value="4"/>
</dbReference>
<comment type="subunit">
    <text evidence="5">Monomer and homodimer; homodimerization is induced by binding of the substrate.</text>
</comment>
<evidence type="ECO:0000256" key="12">
    <source>
        <dbReference type="ARBA" id="ARBA00023049"/>
    </source>
</evidence>
<sequence length="989" mass="113204">MPLLKQFISPCRRTFRKFATASSPDNICKHPNFVLKASQRYNEYKMTAYLYEHIKTKASYMHLEKSDTNKLFAVGFKTLPADNKGIPHILEHLTLCGSEKYPVRDPFFRMLRRSLSNYMNAWTFPYFTMYPFTTENESDYNNLMRIYVDAVFRPLLKREDFMQEGWRLEQRDLGDVDSEVEFKGVVFNEMKGALSDSNSVFENEWQKMMFEGSKFGVNSGGDPSEILRLGYEELVRFRNENYHPTNAYFVSYGDVNVLNVMEYLDSQIKEFEEKEKIDESGIDGFEIKGNETVYIDCPVDPIGEEEKQVKMVLSFYTNPVKDLYESFVMRLLSCLLLNGPASPMYKSLIETNLGNEYSPINGYDCNTPISTFSFGLQGISEGDVEKVKEIIFETLEKSMYEGFPMERIEAALHQIELSLKHKTSKFGIGIAQSLMMKWMHGINPLESLNLEQILNKLKEELKDPNMFKSRIFKYFFKDPKFKIIISKPNKNYQKDLDEKESKILNELIKKNDKNKILKEALKVKQRQEENEDENILPCLEINEISKKGKDYSVLTKSINSTKLFLRETETNGINYFNAIIPFQNLSKSDLSFIPILSFMLSDLGVTTKSKAQFQQDIEQHTGGISFSPFLSPNLNDSNKANLGLSISSYALANNTNKMFNLISEALKSTNFNDIDHIKTLINSNASNAMSSISSQGHSYAMQFAASKLTKPQAIDELWTGLYYVRFLDMLKSKSIKEISETLHFLSSSLIALKDMRMFLVTQDKESVEFSINNFVSGFGSTSFKDSESFEHTAQSGSHSFIPLPFGCSFASLAIKAVPYLHKDAMALSVLAKLLTNKFLHKEIREKNGAYGGGASYSSLNGIFSFYSYRDPNPLKSIEIFKSTEEFVKSKPFDLKDLHEAKLGLFSAMDSPVDVQSEGVLLFEHGITDEMRQQRRNRLFEITLEDVYRVAGNVLGSSDSSAVVLGKDDQDSKREFRDWEVTEFRDLIDQ</sequence>
<evidence type="ECO:0000256" key="4">
    <source>
        <dbReference type="ARBA" id="ARBA00007575"/>
    </source>
</evidence>
<dbReference type="Gene3D" id="3.30.830.10">
    <property type="entry name" value="Metalloenzyme, LuxS/M16 peptidase-like"/>
    <property type="match status" value="4"/>
</dbReference>
<evidence type="ECO:0000313" key="17">
    <source>
        <dbReference type="EMBL" id="RKP19142.1"/>
    </source>
</evidence>
<keyword evidence="10" id="KW-0862">Zinc</keyword>
<organism evidence="17 18">
    <name type="scientific">Rozella allomycis (strain CSF55)</name>
    <dbReference type="NCBI Taxonomy" id="988480"/>
    <lineage>
        <taxon>Eukaryota</taxon>
        <taxon>Fungi</taxon>
        <taxon>Fungi incertae sedis</taxon>
        <taxon>Cryptomycota</taxon>
        <taxon>Cryptomycota incertae sedis</taxon>
        <taxon>Rozella</taxon>
    </lineage>
</organism>